<keyword evidence="1" id="KW-1133">Transmembrane helix</keyword>
<reference evidence="2" key="1">
    <citation type="journal article" date="2014" name="Int. J. Syst. Evol. Microbiol.">
        <title>Complete genome sequence of Corynebacterium casei LMG S-19264T (=DSM 44701T), isolated from a smear-ripened cheese.</title>
        <authorList>
            <consortium name="US DOE Joint Genome Institute (JGI-PGF)"/>
            <person name="Walter F."/>
            <person name="Albersmeier A."/>
            <person name="Kalinowski J."/>
            <person name="Ruckert C."/>
        </authorList>
    </citation>
    <scope>NUCLEOTIDE SEQUENCE</scope>
    <source>
        <strain evidence="2">CGMCC 1.15447</strain>
    </source>
</reference>
<accession>A0A916RV74</accession>
<keyword evidence="3" id="KW-1185">Reference proteome</keyword>
<name>A0A916RV74_9BACT</name>
<dbReference type="AlphaFoldDB" id="A0A916RV74"/>
<proteinExistence type="predicted"/>
<sequence>MLRCRFGREDFGFGGQGFALVMIGMVVWHVYADSGIQWTHPIRTSVVAETMRRPAGLAGRFSSPEQLGREEMNQVLL</sequence>
<reference evidence="2" key="2">
    <citation type="submission" date="2020-09" db="EMBL/GenBank/DDBJ databases">
        <authorList>
            <person name="Sun Q."/>
            <person name="Zhou Y."/>
        </authorList>
    </citation>
    <scope>NUCLEOTIDE SEQUENCE</scope>
    <source>
        <strain evidence="2">CGMCC 1.15447</strain>
    </source>
</reference>
<dbReference type="EMBL" id="BMJB01000001">
    <property type="protein sequence ID" value="GGA69065.1"/>
    <property type="molecule type" value="Genomic_DNA"/>
</dbReference>
<evidence type="ECO:0000313" key="2">
    <source>
        <dbReference type="EMBL" id="GGA69065.1"/>
    </source>
</evidence>
<dbReference type="Proteomes" id="UP000648801">
    <property type="component" value="Unassembled WGS sequence"/>
</dbReference>
<keyword evidence="1" id="KW-0812">Transmembrane</keyword>
<organism evidence="2 3">
    <name type="scientific">Edaphobacter acidisoli</name>
    <dbReference type="NCBI Taxonomy" id="2040573"/>
    <lineage>
        <taxon>Bacteria</taxon>
        <taxon>Pseudomonadati</taxon>
        <taxon>Acidobacteriota</taxon>
        <taxon>Terriglobia</taxon>
        <taxon>Terriglobales</taxon>
        <taxon>Acidobacteriaceae</taxon>
        <taxon>Edaphobacter</taxon>
    </lineage>
</organism>
<evidence type="ECO:0000256" key="1">
    <source>
        <dbReference type="SAM" id="Phobius"/>
    </source>
</evidence>
<evidence type="ECO:0000313" key="3">
    <source>
        <dbReference type="Proteomes" id="UP000648801"/>
    </source>
</evidence>
<protein>
    <submittedName>
        <fullName evidence="2">Uncharacterized protein</fullName>
    </submittedName>
</protein>
<feature type="transmembrane region" description="Helical" evidence="1">
    <location>
        <begin position="12"/>
        <end position="31"/>
    </location>
</feature>
<keyword evidence="1" id="KW-0472">Membrane</keyword>
<comment type="caution">
    <text evidence="2">The sequence shown here is derived from an EMBL/GenBank/DDBJ whole genome shotgun (WGS) entry which is preliminary data.</text>
</comment>
<gene>
    <name evidence="2" type="ORF">GCM10011507_20680</name>
</gene>